<dbReference type="OrthoDB" id="9796252at2"/>
<evidence type="ECO:0000313" key="4">
    <source>
        <dbReference type="Proteomes" id="UP000315369"/>
    </source>
</evidence>
<name>A0A540WIA6_9BACT</name>
<dbReference type="PANTHER" id="PTHR21021:SF15">
    <property type="entry name" value="FREE METHIONINE-R-SULFOXIDE REDUCTASE"/>
    <property type="match status" value="1"/>
</dbReference>
<dbReference type="PANTHER" id="PTHR21021">
    <property type="entry name" value="GAF/PUTATIVE CYTOSKELETAL PROTEIN"/>
    <property type="match status" value="1"/>
</dbReference>
<dbReference type="SUPFAM" id="SSF55781">
    <property type="entry name" value="GAF domain-like"/>
    <property type="match status" value="1"/>
</dbReference>
<dbReference type="RefSeq" id="WP_141649361.1">
    <property type="nucleotide sequence ID" value="NZ_VIFM01000460.1"/>
</dbReference>
<dbReference type="AlphaFoldDB" id="A0A540WIA6"/>
<dbReference type="GO" id="GO:0005829">
    <property type="term" value="C:cytosol"/>
    <property type="evidence" value="ECO:0007669"/>
    <property type="project" value="TreeGrafter"/>
</dbReference>
<dbReference type="Proteomes" id="UP000315369">
    <property type="component" value="Unassembled WGS sequence"/>
</dbReference>
<comment type="similarity">
    <text evidence="1">Belongs to the free Met sulfoxide reductase family.</text>
</comment>
<evidence type="ECO:0000256" key="1">
    <source>
        <dbReference type="ARBA" id="ARBA00038454"/>
    </source>
</evidence>
<evidence type="ECO:0000313" key="3">
    <source>
        <dbReference type="EMBL" id="TQF08749.1"/>
    </source>
</evidence>
<gene>
    <name evidence="3" type="ORF">FJV41_48255</name>
</gene>
<dbReference type="InterPro" id="IPR051330">
    <property type="entry name" value="Phosphatase_reg/MetRdx"/>
</dbReference>
<comment type="caution">
    <text evidence="3">The sequence shown here is derived from an EMBL/GenBank/DDBJ whole genome shotgun (WGS) entry which is preliminary data.</text>
</comment>
<evidence type="ECO:0000259" key="2">
    <source>
        <dbReference type="Pfam" id="PF13185"/>
    </source>
</evidence>
<proteinExistence type="inferred from homology"/>
<dbReference type="InterPro" id="IPR003018">
    <property type="entry name" value="GAF"/>
</dbReference>
<dbReference type="InterPro" id="IPR029016">
    <property type="entry name" value="GAF-like_dom_sf"/>
</dbReference>
<accession>A0A540WIA6</accession>
<dbReference type="PROSITE" id="PS01320">
    <property type="entry name" value="UPF0067"/>
    <property type="match status" value="1"/>
</dbReference>
<dbReference type="InterPro" id="IPR000614">
    <property type="entry name" value="FRMsr_CS"/>
</dbReference>
<dbReference type="Gene3D" id="3.30.450.40">
    <property type="match status" value="1"/>
</dbReference>
<sequence>MAEITLDLRAAPKAQAYEELQQHVQAALAGIDDPIAGMATMSCLIHHAFGHLWTGFYRVVTPGKLLRVGPYQGTLGCLEIKFGQGVCGAAAAKGETQVVADVHAFPGHIACDARSASEIVVPVYGKNRELLAVLDIDSASKSTFDEVDRQQLETMMRWFQQ</sequence>
<dbReference type="EMBL" id="VIFM01000460">
    <property type="protein sequence ID" value="TQF08749.1"/>
    <property type="molecule type" value="Genomic_DNA"/>
</dbReference>
<reference evidence="3 4" key="1">
    <citation type="submission" date="2019-06" db="EMBL/GenBank/DDBJ databases">
        <authorList>
            <person name="Livingstone P."/>
            <person name="Whitworth D."/>
        </authorList>
    </citation>
    <scope>NUCLEOTIDE SEQUENCE [LARGE SCALE GENOMIC DNA]</scope>
    <source>
        <strain evidence="3 4">AM401</strain>
    </source>
</reference>
<feature type="domain" description="GAF" evidence="2">
    <location>
        <begin position="55"/>
        <end position="156"/>
    </location>
</feature>
<dbReference type="Pfam" id="PF13185">
    <property type="entry name" value="GAF_2"/>
    <property type="match status" value="1"/>
</dbReference>
<protein>
    <submittedName>
        <fullName evidence="3">GAF domain-containing protein</fullName>
    </submittedName>
</protein>
<organism evidence="3 4">
    <name type="scientific">Myxococcus llanfairpwllgwyngyllgogerychwyrndrobwllllantysiliogogogochensis</name>
    <dbReference type="NCBI Taxonomy" id="2590453"/>
    <lineage>
        <taxon>Bacteria</taxon>
        <taxon>Pseudomonadati</taxon>
        <taxon>Myxococcota</taxon>
        <taxon>Myxococcia</taxon>
        <taxon>Myxococcales</taxon>
        <taxon>Cystobacterineae</taxon>
        <taxon>Myxococcaceae</taxon>
        <taxon>Myxococcus</taxon>
    </lineage>
</organism>
<keyword evidence="4" id="KW-1185">Reference proteome</keyword>
<dbReference type="GO" id="GO:0033745">
    <property type="term" value="F:L-methionine-(R)-S-oxide reductase activity"/>
    <property type="evidence" value="ECO:0007669"/>
    <property type="project" value="TreeGrafter"/>
</dbReference>